<organism evidence="1 2">
    <name type="scientific">Bacillus cereus</name>
    <dbReference type="NCBI Taxonomy" id="1396"/>
    <lineage>
        <taxon>Bacteria</taxon>
        <taxon>Bacillati</taxon>
        <taxon>Bacillota</taxon>
        <taxon>Bacilli</taxon>
        <taxon>Bacillales</taxon>
        <taxon>Bacillaceae</taxon>
        <taxon>Bacillus</taxon>
        <taxon>Bacillus cereus group</taxon>
    </lineage>
</organism>
<proteinExistence type="predicted"/>
<dbReference type="Proteomes" id="UP000035214">
    <property type="component" value="Unassembled WGS sequence"/>
</dbReference>
<dbReference type="PATRIC" id="fig|1396.428.peg.4665"/>
<reference evidence="1 2" key="1">
    <citation type="submission" date="2015-04" db="EMBL/GenBank/DDBJ databases">
        <title>Draft Genome Sequences of Eight Spore-Forming Food Isolates of Bacillus cereus Genome sequencing.</title>
        <authorList>
            <person name="Krawcyk A.O."/>
            <person name="de Jong A."/>
            <person name="Eijlander R.T."/>
            <person name="Berendsen E.M."/>
            <person name="Holsappel S."/>
            <person name="Wells-Bennik M."/>
            <person name="Kuipers O.P."/>
        </authorList>
    </citation>
    <scope>NUCLEOTIDE SEQUENCE [LARGE SCALE GENOMIC DNA]</scope>
    <source>
        <strain evidence="1 2">B4077</strain>
    </source>
</reference>
<protein>
    <submittedName>
        <fullName evidence="1">Uncharacterized protein</fullName>
    </submittedName>
</protein>
<evidence type="ECO:0000313" key="2">
    <source>
        <dbReference type="Proteomes" id="UP000035214"/>
    </source>
</evidence>
<dbReference type="AlphaFoldDB" id="A0A0G8EZ84"/>
<sequence length="55" mass="6455">MLFNAIYLLTAMDFLLKILKEQLTEVWVFLSCASFNDLIFVKGFNCIYSSLTRRL</sequence>
<gene>
    <name evidence="1" type="ORF">B4077_3566</name>
</gene>
<comment type="caution">
    <text evidence="1">The sequence shown here is derived from an EMBL/GenBank/DDBJ whole genome shotgun (WGS) entry which is preliminary data.</text>
</comment>
<accession>A0A0G8EZ84</accession>
<name>A0A0G8EZ84_BACCE</name>
<evidence type="ECO:0000313" key="1">
    <source>
        <dbReference type="EMBL" id="KLA29505.1"/>
    </source>
</evidence>
<dbReference type="EMBL" id="LCYI01000022">
    <property type="protein sequence ID" value="KLA29505.1"/>
    <property type="molecule type" value="Genomic_DNA"/>
</dbReference>